<dbReference type="PROSITE" id="PS50853">
    <property type="entry name" value="FN3"/>
    <property type="match status" value="6"/>
</dbReference>
<sequence>QKVNCTPPPNKYILFADPPYEPCKLKVVDSTKTSITLGWSKPEWDGGSEVTSYMVEKLVEGEKEWAMVTSKGEVKTTEYTVHDLKPDVNYFFRVSAVNCAGRGEPLEMTEPVQAKDILGKFITDTENVKCVYNTALFCSYFEAQIDSDVAMRTHYIVKAGKDVELSVPLKGRPAPTASWSKGEECIDRNPKYEFHHSDTATVLVMREVNRLDTGKYTVKIENGVGEPKTLTLSVKVQDTPAQCRNLVMKDVTRGKVTLCWEPPLLDGGAEITNYIDSSKTSVTLQWLKPDYDGGSIISDYVIEKKAQGEEWSLGGTSRQCEFEVKKLKEHSEMFFRVAARNDKGQGDFVETGPIKVIDYIITPEASLAEYPDGTVSVRLGHNVHIELPYKGKPRPAILWLKDNLPLKESDQIRFKKTENKATLMIKNVKKENEGKYTLTLDNKVNRRSFHIHVITLGPPSKPVGPIRLDEVRAESIMISWDEPSDDGGGDITCYTVEKRDTSQSNWKMACSSVEGTQFKVPNLIKGVQYQFRVCAENRYGVSEPLISQMVIAKHQFRPPGPPGKPVVYNVTNDGMTIQWEKPIYDGGTPIQGYHVEKKEKNSIMWQKANTVLIKETDFRILELIEGLEYSFRVYAQNDAGFSRMTKQLTPLFFLKTSPPKYRVWPRVTITGRPVPKVVWFRDDVEVTKKMMDIITVPGSSTLFVRDADRTHRGLYTFRVMAVNDAGVGTPSNISIPIKAAEPKDIPCAPSVVCVSDSTNTSISLEWSRPADDGGMEILGYIVEMVKGDATDWKRVNEELVAETNYVVTGLQTGAEYKFRVAAVNHVGRGEEREIPEPAQAVDRLTPPQVDIDASFKQTHIVKAGGSVCLGIHFRGKPIPTATWVKEEGELAPLNDGGSPIVGYIIERKPYTLTGEGRWLKCNYTNVTDNFFTVTALGEGEPYEFRVIAK</sequence>
<dbReference type="PROSITE" id="PS50835">
    <property type="entry name" value="IG_LIKE"/>
    <property type="match status" value="1"/>
</dbReference>
<dbReference type="SMART" id="SM00409">
    <property type="entry name" value="IG"/>
    <property type="match status" value="2"/>
</dbReference>
<evidence type="ECO:0000259" key="4">
    <source>
        <dbReference type="PROSITE" id="PS50853"/>
    </source>
</evidence>
<dbReference type="GeneTree" id="ENSGT01110000267173"/>
<dbReference type="PANTHER" id="PTHR14340">
    <property type="entry name" value="MICROFIBRIL-ASSOCIATED GLYCOPROTEIN 3"/>
    <property type="match status" value="1"/>
</dbReference>
<dbReference type="SUPFAM" id="SSF48726">
    <property type="entry name" value="Immunoglobulin"/>
    <property type="match status" value="3"/>
</dbReference>
<dbReference type="InterPro" id="IPR013098">
    <property type="entry name" value="Ig_I-set"/>
</dbReference>
<feature type="domain" description="Fibronectin type-III" evidence="4">
    <location>
        <begin position="462"/>
        <end position="555"/>
    </location>
</feature>
<keyword evidence="1" id="KW-0677">Repeat</keyword>
<evidence type="ECO:0000256" key="2">
    <source>
        <dbReference type="ARBA" id="ARBA00023319"/>
    </source>
</evidence>
<dbReference type="SMART" id="SM00408">
    <property type="entry name" value="IGc2"/>
    <property type="match status" value="2"/>
</dbReference>
<dbReference type="InterPro" id="IPR013783">
    <property type="entry name" value="Ig-like_fold"/>
</dbReference>
<feature type="domain" description="Fibronectin type-III" evidence="4">
    <location>
        <begin position="267"/>
        <end position="365"/>
    </location>
</feature>
<evidence type="ECO:0008006" key="7">
    <source>
        <dbReference type="Google" id="ProtNLM"/>
    </source>
</evidence>
<dbReference type="Pfam" id="PF00041">
    <property type="entry name" value="fn3"/>
    <property type="match status" value="5"/>
</dbReference>
<evidence type="ECO:0000313" key="6">
    <source>
        <dbReference type="Proteomes" id="UP000314980"/>
    </source>
</evidence>
<dbReference type="PANTHER" id="PTHR14340:SF13">
    <property type="entry name" value="TITIN"/>
    <property type="match status" value="1"/>
</dbReference>
<dbReference type="FunFam" id="2.60.40.10:FF:000034">
    <property type="entry name" value="Titin isoform A"/>
    <property type="match status" value="1"/>
</dbReference>
<dbReference type="FunFam" id="2.60.40.10:FF:000135">
    <property type="entry name" value="Titin a"/>
    <property type="match status" value="1"/>
</dbReference>
<dbReference type="AlphaFoldDB" id="A0A4W6C736"/>
<reference evidence="5" key="2">
    <citation type="submission" date="2025-08" db="UniProtKB">
        <authorList>
            <consortium name="Ensembl"/>
        </authorList>
    </citation>
    <scope>IDENTIFICATION</scope>
</reference>
<dbReference type="InterPro" id="IPR003599">
    <property type="entry name" value="Ig_sub"/>
</dbReference>
<dbReference type="PRINTS" id="PR00014">
    <property type="entry name" value="FNTYPEIII"/>
</dbReference>
<dbReference type="Gene3D" id="2.60.40.10">
    <property type="entry name" value="Immunoglobulins"/>
    <property type="match status" value="10"/>
</dbReference>
<dbReference type="SMART" id="SM00060">
    <property type="entry name" value="FN3"/>
    <property type="match status" value="5"/>
</dbReference>
<dbReference type="InterPro" id="IPR036179">
    <property type="entry name" value="Ig-like_dom_sf"/>
</dbReference>
<dbReference type="FunFam" id="2.60.40.10:FF:000002">
    <property type="entry name" value="Titin a"/>
    <property type="match status" value="1"/>
</dbReference>
<feature type="domain" description="Fibronectin type-III" evidence="4">
    <location>
        <begin position="863"/>
        <end position="949"/>
    </location>
</feature>
<dbReference type="FunFam" id="2.60.40.10:FF:000003">
    <property type="entry name" value="Titin isoform E"/>
    <property type="match status" value="1"/>
</dbReference>
<dbReference type="InterPro" id="IPR036116">
    <property type="entry name" value="FN3_sf"/>
</dbReference>
<dbReference type="CDD" id="cd05748">
    <property type="entry name" value="Ig_Titin_like"/>
    <property type="match status" value="1"/>
</dbReference>
<reference evidence="6" key="1">
    <citation type="submission" date="2015-09" db="EMBL/GenBank/DDBJ databases">
        <authorList>
            <person name="Sai Rama Sridatta P."/>
        </authorList>
    </citation>
    <scope>NUCLEOTIDE SEQUENCE [LARGE SCALE GENOMIC DNA]</scope>
</reference>
<feature type="domain" description="Fibronectin type-III" evidence="4">
    <location>
        <begin position="561"/>
        <end position="659"/>
    </location>
</feature>
<dbReference type="InterPro" id="IPR003961">
    <property type="entry name" value="FN3_dom"/>
</dbReference>
<feature type="domain" description="Ig-like" evidence="3">
    <location>
        <begin position="363"/>
        <end position="450"/>
    </location>
</feature>
<evidence type="ECO:0000313" key="5">
    <source>
        <dbReference type="Ensembl" id="ENSLCAP00010006843.1"/>
    </source>
</evidence>
<dbReference type="CDD" id="cd00063">
    <property type="entry name" value="FN3"/>
    <property type="match status" value="6"/>
</dbReference>
<evidence type="ECO:0000256" key="1">
    <source>
        <dbReference type="ARBA" id="ARBA00022737"/>
    </source>
</evidence>
<dbReference type="Proteomes" id="UP000314980">
    <property type="component" value="Unassembled WGS sequence"/>
</dbReference>
<protein>
    <recommendedName>
        <fullName evidence="7">TITIN protein</fullName>
    </recommendedName>
</protein>
<name>A0A4W6C736_LATCA</name>
<feature type="domain" description="Fibronectin type-III" evidence="4">
    <location>
        <begin position="21"/>
        <end position="117"/>
    </location>
</feature>
<dbReference type="Ensembl" id="ENSLCAT00010007015.1">
    <property type="protein sequence ID" value="ENSLCAP00010006843.1"/>
    <property type="gene ID" value="ENSLCAG00010003365.1"/>
</dbReference>
<dbReference type="Pfam" id="PF07679">
    <property type="entry name" value="I-set"/>
    <property type="match status" value="3"/>
</dbReference>
<keyword evidence="6" id="KW-1185">Reference proteome</keyword>
<proteinExistence type="predicted"/>
<dbReference type="InterPro" id="IPR007110">
    <property type="entry name" value="Ig-like_dom"/>
</dbReference>
<feature type="domain" description="Fibronectin type-III" evidence="4">
    <location>
        <begin position="748"/>
        <end position="848"/>
    </location>
</feature>
<dbReference type="SUPFAM" id="SSF49265">
    <property type="entry name" value="Fibronectin type III"/>
    <property type="match status" value="5"/>
</dbReference>
<dbReference type="FunFam" id="2.60.40.10:FF:001365">
    <property type="entry name" value="titin isoform X1"/>
    <property type="match status" value="1"/>
</dbReference>
<dbReference type="FunFam" id="2.60.40.10:FF:000073">
    <property type="entry name" value="titin isoform X1"/>
    <property type="match status" value="1"/>
</dbReference>
<dbReference type="InterPro" id="IPR003598">
    <property type="entry name" value="Ig_sub2"/>
</dbReference>
<organism evidence="5 6">
    <name type="scientific">Lates calcarifer</name>
    <name type="common">Barramundi</name>
    <name type="synonym">Holocentrus calcarifer</name>
    <dbReference type="NCBI Taxonomy" id="8187"/>
    <lineage>
        <taxon>Eukaryota</taxon>
        <taxon>Metazoa</taxon>
        <taxon>Chordata</taxon>
        <taxon>Craniata</taxon>
        <taxon>Vertebrata</taxon>
        <taxon>Euteleostomi</taxon>
        <taxon>Actinopterygii</taxon>
        <taxon>Neopterygii</taxon>
        <taxon>Teleostei</taxon>
        <taxon>Neoteleostei</taxon>
        <taxon>Acanthomorphata</taxon>
        <taxon>Carangaria</taxon>
        <taxon>Carangaria incertae sedis</taxon>
        <taxon>Centropomidae</taxon>
        <taxon>Lates</taxon>
    </lineage>
</organism>
<evidence type="ECO:0000259" key="3">
    <source>
        <dbReference type="PROSITE" id="PS50835"/>
    </source>
</evidence>
<keyword evidence="2" id="KW-0393">Immunoglobulin domain</keyword>
<accession>A0A4W6C736</accession>
<reference evidence="5" key="3">
    <citation type="submission" date="2025-09" db="UniProtKB">
        <authorList>
            <consortium name="Ensembl"/>
        </authorList>
    </citation>
    <scope>IDENTIFICATION</scope>
</reference>